<dbReference type="Gene3D" id="3.15.30.10">
    <property type="entry name" value="putative capsid protein of prophage domain like"/>
    <property type="match status" value="1"/>
</dbReference>
<accession>A0ABV6GTZ5</accession>
<dbReference type="HAMAP" id="MF_04133">
    <property type="entry name" value="CAPSID_LAMBDA"/>
    <property type="match status" value="1"/>
</dbReference>
<dbReference type="Gene3D" id="3.30.1930.10">
    <property type="entry name" value="capsid protein of prophage domain"/>
    <property type="match status" value="1"/>
</dbReference>
<keyword evidence="2" id="KW-1185">Reference proteome</keyword>
<dbReference type="Pfam" id="PF03864">
    <property type="entry name" value="Phage_cap_E"/>
    <property type="match status" value="1"/>
</dbReference>
<dbReference type="Proteomes" id="UP001589785">
    <property type="component" value="Unassembled WGS sequence"/>
</dbReference>
<sequence>MAIDLYSTRTMLEAVRQMKPPKTFLKDTFFNNQRTFDTEYVDVDIVKGRRRMAPFVHPRRSGKVVEREGYRTNTYKAPLVNPKMPTTAEHLQKRLAGEALYSGVSPDERAAEQLGRDLAELDDMITRREEWMCAQALFTGQIHIKGDGVDEIIDFGLTNREALASGARWNESTADPLADLKRWRLQVIKASGITPDIAIFSSEVVDEFLRNQQVQKMLDLRLVETGQIDPQALPNGATYIGRIAELGLNIYSYDEWYIDDDGAEKPMVPEKTVAIASSRARFDMLYGAYIDMEMGTLDLPRIPRSWVEKDPSTRWVQLISRPLPVPQHIDSIYVATVL</sequence>
<reference evidence="1 2" key="1">
    <citation type="submission" date="2024-09" db="EMBL/GenBank/DDBJ databases">
        <authorList>
            <person name="Sun Q."/>
            <person name="Mori K."/>
        </authorList>
    </citation>
    <scope>NUCLEOTIDE SEQUENCE [LARGE SCALE GENOMIC DNA]</scope>
    <source>
        <strain evidence="1 2">CCM 7224</strain>
    </source>
</reference>
<protein>
    <submittedName>
        <fullName evidence="1">Major capsid protein</fullName>
    </submittedName>
</protein>
<evidence type="ECO:0000313" key="2">
    <source>
        <dbReference type="Proteomes" id="UP001589785"/>
    </source>
</evidence>
<dbReference type="RefSeq" id="WP_066231516.1">
    <property type="nucleotide sequence ID" value="NZ_JBHLVN010000029.1"/>
</dbReference>
<proteinExistence type="inferred from homology"/>
<evidence type="ECO:0000313" key="1">
    <source>
        <dbReference type="EMBL" id="MFC0297122.1"/>
    </source>
</evidence>
<name>A0ABV6GTZ5_9BACL</name>
<organism evidence="1 2">
    <name type="scientific">Geobacillus jurassicus</name>
    <dbReference type="NCBI Taxonomy" id="235932"/>
    <lineage>
        <taxon>Bacteria</taxon>
        <taxon>Bacillati</taxon>
        <taxon>Bacillota</taxon>
        <taxon>Bacilli</taxon>
        <taxon>Bacillales</taxon>
        <taxon>Anoxybacillaceae</taxon>
        <taxon>Geobacillus</taxon>
    </lineage>
</organism>
<dbReference type="InterPro" id="IPR005564">
    <property type="entry name" value="Major_capsid_GpE"/>
</dbReference>
<dbReference type="EMBL" id="JBHLVN010000029">
    <property type="protein sequence ID" value="MFC0297122.1"/>
    <property type="molecule type" value="Genomic_DNA"/>
</dbReference>
<gene>
    <name evidence="1" type="ORF">ACFFHQ_06545</name>
</gene>
<comment type="caution">
    <text evidence="1">The sequence shown here is derived from an EMBL/GenBank/DDBJ whole genome shotgun (WGS) entry which is preliminary data.</text>
</comment>